<gene>
    <name evidence="2" type="primary">Necator_chrV.g18847</name>
    <name evidence="2" type="ORF">RB195_014056</name>
</gene>
<dbReference type="InterPro" id="IPR035109">
    <property type="entry name" value="ASPR"/>
</dbReference>
<feature type="signal peptide" evidence="1">
    <location>
        <begin position="1"/>
        <end position="17"/>
    </location>
</feature>
<feature type="chain" id="PRO_5046698331" description="SCP domain-containing protein" evidence="1">
    <location>
        <begin position="18"/>
        <end position="160"/>
    </location>
</feature>
<dbReference type="EMBL" id="JAVFWL010000005">
    <property type="protein sequence ID" value="KAK6755457.1"/>
    <property type="molecule type" value="Genomic_DNA"/>
</dbReference>
<keyword evidence="3" id="KW-1185">Reference proteome</keyword>
<comment type="caution">
    <text evidence="2">The sequence shown here is derived from an EMBL/GenBank/DDBJ whole genome shotgun (WGS) entry which is preliminary data.</text>
</comment>
<proteinExistence type="predicted"/>
<evidence type="ECO:0000313" key="2">
    <source>
        <dbReference type="EMBL" id="KAK6755457.1"/>
    </source>
</evidence>
<evidence type="ECO:0008006" key="4">
    <source>
        <dbReference type="Google" id="ProtNLM"/>
    </source>
</evidence>
<protein>
    <recommendedName>
        <fullName evidence="4">SCP domain-containing protein</fullName>
    </recommendedName>
</protein>
<evidence type="ECO:0000256" key="1">
    <source>
        <dbReference type="SAM" id="SignalP"/>
    </source>
</evidence>
<evidence type="ECO:0000313" key="3">
    <source>
        <dbReference type="Proteomes" id="UP001303046"/>
    </source>
</evidence>
<organism evidence="2 3">
    <name type="scientific">Necator americanus</name>
    <name type="common">Human hookworm</name>
    <dbReference type="NCBI Taxonomy" id="51031"/>
    <lineage>
        <taxon>Eukaryota</taxon>
        <taxon>Metazoa</taxon>
        <taxon>Ecdysozoa</taxon>
        <taxon>Nematoda</taxon>
        <taxon>Chromadorea</taxon>
        <taxon>Rhabditida</taxon>
        <taxon>Rhabditina</taxon>
        <taxon>Rhabditomorpha</taxon>
        <taxon>Strongyloidea</taxon>
        <taxon>Ancylostomatidae</taxon>
        <taxon>Bunostominae</taxon>
        <taxon>Necator</taxon>
    </lineage>
</organism>
<keyword evidence="1" id="KW-0732">Signal</keyword>
<sequence>MQFQYLVAVLIITVVVCFTSVGSLPTLYPCWNKDRFNDTVRKPLVKELFSKLQSYSWSQSSWSQWKKWWWWSNTPMLRYSCDLEFYAHLHASPTRYKIGNLGDVIKERYEINGTDFNVKKLVKEAVASWSYDYKEMLRRWNFGCNYYNNGTKHTIACLFV</sequence>
<accession>A0ABR1DYF2</accession>
<dbReference type="Proteomes" id="UP001303046">
    <property type="component" value="Unassembled WGS sequence"/>
</dbReference>
<reference evidence="2 3" key="1">
    <citation type="submission" date="2023-08" db="EMBL/GenBank/DDBJ databases">
        <title>A Necator americanus chromosomal reference genome.</title>
        <authorList>
            <person name="Ilik V."/>
            <person name="Petrzelkova K.J."/>
            <person name="Pardy F."/>
            <person name="Fuh T."/>
            <person name="Niatou-Singa F.S."/>
            <person name="Gouil Q."/>
            <person name="Baker L."/>
            <person name="Ritchie M.E."/>
            <person name="Jex A.R."/>
            <person name="Gazzola D."/>
            <person name="Li H."/>
            <person name="Toshio Fujiwara R."/>
            <person name="Zhan B."/>
            <person name="Aroian R.V."/>
            <person name="Pafco B."/>
            <person name="Schwarz E.M."/>
        </authorList>
    </citation>
    <scope>NUCLEOTIDE SEQUENCE [LARGE SCALE GENOMIC DNA]</scope>
    <source>
        <strain evidence="2 3">Aroian</strain>
        <tissue evidence="2">Whole animal</tissue>
    </source>
</reference>
<dbReference type="Pfam" id="PF17641">
    <property type="entry name" value="ASPRs"/>
    <property type="match status" value="1"/>
</dbReference>
<name>A0ABR1DYF2_NECAM</name>